<feature type="transmembrane region" description="Helical" evidence="7">
    <location>
        <begin position="149"/>
        <end position="168"/>
    </location>
</feature>
<dbReference type="InterPro" id="IPR022764">
    <property type="entry name" value="Peptidase_S54_rhomboid_dom"/>
</dbReference>
<gene>
    <name evidence="9" type="ORF">AN957_02610</name>
</gene>
<evidence type="ECO:0000256" key="4">
    <source>
        <dbReference type="ARBA" id="ARBA00022801"/>
    </source>
</evidence>
<comment type="subcellular location">
    <subcellularLocation>
        <location evidence="1">Membrane</location>
        <topology evidence="1">Multi-pass membrane protein</topology>
    </subcellularLocation>
</comment>
<evidence type="ECO:0000256" key="6">
    <source>
        <dbReference type="ARBA" id="ARBA00023136"/>
    </source>
</evidence>
<organism evidence="9 10">
    <name type="scientific">Cytobacillus solani</name>
    <dbReference type="NCBI Taxonomy" id="1637975"/>
    <lineage>
        <taxon>Bacteria</taxon>
        <taxon>Bacillati</taxon>
        <taxon>Bacillota</taxon>
        <taxon>Bacilli</taxon>
        <taxon>Bacillales</taxon>
        <taxon>Bacillaceae</taxon>
        <taxon>Cytobacillus</taxon>
    </lineage>
</organism>
<protein>
    <recommendedName>
        <fullName evidence="8">Peptidase S54 rhomboid domain-containing protein</fullName>
    </recommendedName>
</protein>
<feature type="transmembrane region" description="Helical" evidence="7">
    <location>
        <begin position="97"/>
        <end position="115"/>
    </location>
</feature>
<dbReference type="GO" id="GO:0004252">
    <property type="term" value="F:serine-type endopeptidase activity"/>
    <property type="evidence" value="ECO:0007669"/>
    <property type="project" value="InterPro"/>
</dbReference>
<name>A0A0Q3QIM7_9BACI</name>
<keyword evidence="5 7" id="KW-1133">Transmembrane helix</keyword>
<evidence type="ECO:0000256" key="3">
    <source>
        <dbReference type="ARBA" id="ARBA00022692"/>
    </source>
</evidence>
<dbReference type="RefSeq" id="WP_053477863.1">
    <property type="nucleotide sequence ID" value="NZ_CP041305.1"/>
</dbReference>
<keyword evidence="6 7" id="KW-0472">Membrane</keyword>
<dbReference type="PANTHER" id="PTHR43731">
    <property type="entry name" value="RHOMBOID PROTEASE"/>
    <property type="match status" value="1"/>
</dbReference>
<feature type="transmembrane region" description="Helical" evidence="7">
    <location>
        <begin position="225"/>
        <end position="241"/>
    </location>
</feature>
<feature type="transmembrane region" description="Helical" evidence="7">
    <location>
        <begin position="174"/>
        <end position="192"/>
    </location>
</feature>
<comment type="similarity">
    <text evidence="2">Belongs to the peptidase S54 family.</text>
</comment>
<dbReference type="PANTHER" id="PTHR43731:SF14">
    <property type="entry name" value="PRESENILIN-ASSOCIATED RHOMBOID-LIKE PROTEIN, MITOCHONDRIAL"/>
    <property type="match status" value="1"/>
</dbReference>
<evidence type="ECO:0000256" key="7">
    <source>
        <dbReference type="SAM" id="Phobius"/>
    </source>
</evidence>
<evidence type="ECO:0000256" key="1">
    <source>
        <dbReference type="ARBA" id="ARBA00004141"/>
    </source>
</evidence>
<dbReference type="AlphaFoldDB" id="A0A0Q3QIM7"/>
<dbReference type="InterPro" id="IPR035952">
    <property type="entry name" value="Rhomboid-like_sf"/>
</dbReference>
<dbReference type="EMBL" id="LJIX01000006">
    <property type="protein sequence ID" value="KQL17625.1"/>
    <property type="molecule type" value="Genomic_DNA"/>
</dbReference>
<reference evidence="9 10" key="1">
    <citation type="submission" date="2015-09" db="EMBL/GenBank/DDBJ databases">
        <title>Genome sequencing project for genomic taxonomy and phylogenomics of Bacillus-like bacteria.</title>
        <authorList>
            <person name="Liu B."/>
            <person name="Wang J."/>
            <person name="Zhu Y."/>
            <person name="Liu G."/>
            <person name="Chen Q."/>
            <person name="Chen Z."/>
            <person name="Lan J."/>
            <person name="Che J."/>
            <person name="Ge C."/>
            <person name="Shi H."/>
            <person name="Pan Z."/>
            <person name="Liu X."/>
        </authorList>
    </citation>
    <scope>NUCLEOTIDE SEQUENCE [LARGE SCALE GENOMIC DNA]</scope>
    <source>
        <strain evidence="9 10">FJAT-18043</strain>
    </source>
</reference>
<proteinExistence type="inferred from homology"/>
<dbReference type="Gene3D" id="1.20.1540.10">
    <property type="entry name" value="Rhomboid-like"/>
    <property type="match status" value="1"/>
</dbReference>
<comment type="caution">
    <text evidence="9">The sequence shown here is derived from an EMBL/GenBank/DDBJ whole genome shotgun (WGS) entry which is preliminary data.</text>
</comment>
<sequence length="242" mass="27211">MFTRTESFKQFLRYYPVVSIIVFIHIVLYLISILPFLPNTWLFEHFAGVNLYIVEGEYWRLLTPIFMHSGFSHVLFNSFSLVLFGPALEQILGKGKFIFVYVTAGVAANVATLLFEPLTYIHVGASGAIFGLFGFFAAIIMFRKDLISYANAQLILTITIIGVIMTFLQPNINVVAHLIGLLAGFLIGAGLLSNKKRPTFSFNRPSSNRFGNHRPSLKEIALSKRLLWGIIIILALVGFLFR</sequence>
<dbReference type="GO" id="GO:0016020">
    <property type="term" value="C:membrane"/>
    <property type="evidence" value="ECO:0007669"/>
    <property type="project" value="UniProtKB-SubCell"/>
</dbReference>
<feature type="transmembrane region" description="Helical" evidence="7">
    <location>
        <begin position="65"/>
        <end position="85"/>
    </location>
</feature>
<keyword evidence="10" id="KW-1185">Reference proteome</keyword>
<evidence type="ECO:0000259" key="8">
    <source>
        <dbReference type="Pfam" id="PF01694"/>
    </source>
</evidence>
<keyword evidence="3 7" id="KW-0812">Transmembrane</keyword>
<accession>A0A0Q3QIM7</accession>
<keyword evidence="4" id="KW-0378">Hydrolase</keyword>
<evidence type="ECO:0000313" key="10">
    <source>
        <dbReference type="Proteomes" id="UP000050996"/>
    </source>
</evidence>
<dbReference type="Pfam" id="PF01694">
    <property type="entry name" value="Rhomboid"/>
    <property type="match status" value="1"/>
</dbReference>
<dbReference type="STRING" id="1637975.AN957_02610"/>
<feature type="transmembrane region" description="Helical" evidence="7">
    <location>
        <begin position="121"/>
        <end position="142"/>
    </location>
</feature>
<evidence type="ECO:0000256" key="5">
    <source>
        <dbReference type="ARBA" id="ARBA00022989"/>
    </source>
</evidence>
<evidence type="ECO:0000256" key="2">
    <source>
        <dbReference type="ARBA" id="ARBA00009045"/>
    </source>
</evidence>
<dbReference type="Proteomes" id="UP000050996">
    <property type="component" value="Unassembled WGS sequence"/>
</dbReference>
<dbReference type="InterPro" id="IPR050925">
    <property type="entry name" value="Rhomboid_protease_S54"/>
</dbReference>
<feature type="transmembrane region" description="Helical" evidence="7">
    <location>
        <begin position="12"/>
        <end position="37"/>
    </location>
</feature>
<dbReference type="SUPFAM" id="SSF144091">
    <property type="entry name" value="Rhomboid-like"/>
    <property type="match status" value="1"/>
</dbReference>
<feature type="domain" description="Peptidase S54 rhomboid" evidence="8">
    <location>
        <begin position="56"/>
        <end position="192"/>
    </location>
</feature>
<evidence type="ECO:0000313" key="9">
    <source>
        <dbReference type="EMBL" id="KQL17625.1"/>
    </source>
</evidence>
<dbReference type="PATRIC" id="fig|1637975.4.peg.195"/>